<feature type="domain" description="Dihydrodipicolinate reductase C-terminal" evidence="14">
    <location>
        <begin position="127"/>
        <end position="262"/>
    </location>
</feature>
<evidence type="ECO:0000256" key="3">
    <source>
        <dbReference type="ARBA" id="ARBA00022605"/>
    </source>
</evidence>
<dbReference type="SUPFAM" id="SSF55347">
    <property type="entry name" value="Glyceraldehyde-3-phosphate dehydrogenase-like, C-terminal domain"/>
    <property type="match status" value="1"/>
</dbReference>
<evidence type="ECO:0000256" key="12">
    <source>
        <dbReference type="ARBA" id="ARBA00049396"/>
    </source>
</evidence>
<keyword evidence="2" id="KW-0963">Cytoplasm</keyword>
<evidence type="ECO:0000259" key="13">
    <source>
        <dbReference type="Pfam" id="PF01113"/>
    </source>
</evidence>
<comment type="catalytic activity">
    <reaction evidence="12">
        <text>(S)-2,3,4,5-tetrahydrodipicolinate + NAD(+) + H2O = (2S,4S)-4-hydroxy-2,3,4,5-tetrahydrodipicolinate + NADH + H(+)</text>
        <dbReference type="Rhea" id="RHEA:35323"/>
        <dbReference type="ChEBI" id="CHEBI:15377"/>
        <dbReference type="ChEBI" id="CHEBI:15378"/>
        <dbReference type="ChEBI" id="CHEBI:16845"/>
        <dbReference type="ChEBI" id="CHEBI:57540"/>
        <dbReference type="ChEBI" id="CHEBI:57945"/>
        <dbReference type="ChEBI" id="CHEBI:67139"/>
        <dbReference type="EC" id="1.17.1.8"/>
    </reaction>
</comment>
<protein>
    <recommendedName>
        <fullName evidence="10">4-hydroxy-tetrahydrodipicolinate reductase</fullName>
        <ecNumber evidence="10">1.17.1.8</ecNumber>
    </recommendedName>
</protein>
<keyword evidence="4" id="KW-0521">NADP</keyword>
<proteinExistence type="inferred from homology"/>
<dbReference type="CDD" id="cd02274">
    <property type="entry name" value="DHDPR_N"/>
    <property type="match status" value="1"/>
</dbReference>
<dbReference type="InterPro" id="IPR023940">
    <property type="entry name" value="DHDPR_bac"/>
</dbReference>
<comment type="pathway">
    <text evidence="9">Amino-acid biosynthesis; L-lysine biosynthesis via DAP pathway; (S)-tetrahydrodipicolinate from L-aspartate: step 4/4.</text>
</comment>
<evidence type="ECO:0000259" key="14">
    <source>
        <dbReference type="Pfam" id="PF05173"/>
    </source>
</evidence>
<organism evidence="15">
    <name type="scientific">mine drainage metagenome</name>
    <dbReference type="NCBI Taxonomy" id="410659"/>
    <lineage>
        <taxon>unclassified sequences</taxon>
        <taxon>metagenomes</taxon>
        <taxon>ecological metagenomes</taxon>
    </lineage>
</organism>
<evidence type="ECO:0000313" key="15">
    <source>
        <dbReference type="EMBL" id="EQD45153.1"/>
    </source>
</evidence>
<evidence type="ECO:0000256" key="6">
    <source>
        <dbReference type="ARBA" id="ARBA00023002"/>
    </source>
</evidence>
<name>T0ZKH9_9ZZZZ</name>
<comment type="similarity">
    <text evidence="1">Belongs to the DapB family.</text>
</comment>
<comment type="caution">
    <text evidence="15">The sequence shown here is derived from an EMBL/GenBank/DDBJ whole genome shotgun (WGS) entry which is preliminary data.</text>
</comment>
<dbReference type="Pfam" id="PF01113">
    <property type="entry name" value="DapB_N"/>
    <property type="match status" value="1"/>
</dbReference>
<dbReference type="PANTHER" id="PTHR20836">
    <property type="entry name" value="DIHYDRODIPICOLINATE REDUCTASE"/>
    <property type="match status" value="1"/>
</dbReference>
<dbReference type="NCBIfam" id="TIGR00036">
    <property type="entry name" value="dapB"/>
    <property type="match status" value="1"/>
</dbReference>
<reference evidence="15" key="2">
    <citation type="journal article" date="2014" name="ISME J.">
        <title>Microbial stratification in low pH oxic and suboxic macroscopic growths along an acid mine drainage.</title>
        <authorList>
            <person name="Mendez-Garcia C."/>
            <person name="Mesa V."/>
            <person name="Sprenger R.R."/>
            <person name="Richter M."/>
            <person name="Diez M.S."/>
            <person name="Solano J."/>
            <person name="Bargiela R."/>
            <person name="Golyshina O.V."/>
            <person name="Manteca A."/>
            <person name="Ramos J.L."/>
            <person name="Gallego J.R."/>
            <person name="Llorente I."/>
            <person name="Martins Dos Santos V.A."/>
            <person name="Jensen O.N."/>
            <person name="Pelaez A.I."/>
            <person name="Sanchez J."/>
            <person name="Ferrer M."/>
        </authorList>
    </citation>
    <scope>NUCLEOTIDE SEQUENCE</scope>
</reference>
<dbReference type="HAMAP" id="MF_00102">
    <property type="entry name" value="DapB"/>
    <property type="match status" value="1"/>
</dbReference>
<evidence type="ECO:0000256" key="7">
    <source>
        <dbReference type="ARBA" id="ARBA00023027"/>
    </source>
</evidence>
<dbReference type="SUPFAM" id="SSF51735">
    <property type="entry name" value="NAD(P)-binding Rossmann-fold domains"/>
    <property type="match status" value="1"/>
</dbReference>
<keyword evidence="8" id="KW-0457">Lysine biosynthesis</keyword>
<keyword evidence="6" id="KW-0560">Oxidoreductase</keyword>
<evidence type="ECO:0000256" key="2">
    <source>
        <dbReference type="ARBA" id="ARBA00022490"/>
    </source>
</evidence>
<dbReference type="PANTHER" id="PTHR20836:SF0">
    <property type="entry name" value="4-HYDROXY-TETRAHYDRODIPICOLINATE REDUCTASE 1, CHLOROPLASTIC-RELATED"/>
    <property type="match status" value="1"/>
</dbReference>
<dbReference type="EMBL" id="AUZX01010969">
    <property type="protein sequence ID" value="EQD45153.1"/>
    <property type="molecule type" value="Genomic_DNA"/>
</dbReference>
<dbReference type="InterPro" id="IPR022664">
    <property type="entry name" value="DapB_N_CS"/>
</dbReference>
<dbReference type="Pfam" id="PF05173">
    <property type="entry name" value="DapB_C"/>
    <property type="match status" value="1"/>
</dbReference>
<evidence type="ECO:0000256" key="5">
    <source>
        <dbReference type="ARBA" id="ARBA00022915"/>
    </source>
</evidence>
<evidence type="ECO:0000256" key="4">
    <source>
        <dbReference type="ARBA" id="ARBA00022857"/>
    </source>
</evidence>
<feature type="domain" description="Dihydrodipicolinate reductase N-terminal" evidence="13">
    <location>
        <begin position="5"/>
        <end position="124"/>
    </location>
</feature>
<keyword evidence="5" id="KW-0220">Diaminopimelate biosynthesis</keyword>
<dbReference type="Gene3D" id="3.30.360.10">
    <property type="entry name" value="Dihydrodipicolinate Reductase, domain 2"/>
    <property type="match status" value="1"/>
</dbReference>
<dbReference type="AlphaFoldDB" id="T0ZKH9"/>
<keyword evidence="7" id="KW-0520">NAD</keyword>
<dbReference type="FunFam" id="3.30.360.10:FF:000004">
    <property type="entry name" value="4-hydroxy-tetrahydrodipicolinate reductase"/>
    <property type="match status" value="1"/>
</dbReference>
<accession>T0ZKH9</accession>
<dbReference type="InterPro" id="IPR000846">
    <property type="entry name" value="DapB_N"/>
</dbReference>
<dbReference type="GO" id="GO:0005829">
    <property type="term" value="C:cytosol"/>
    <property type="evidence" value="ECO:0007669"/>
    <property type="project" value="TreeGrafter"/>
</dbReference>
<dbReference type="InterPro" id="IPR022663">
    <property type="entry name" value="DapB_C"/>
</dbReference>
<dbReference type="GO" id="GO:0009089">
    <property type="term" value="P:lysine biosynthetic process via diaminopimelate"/>
    <property type="evidence" value="ECO:0007669"/>
    <property type="project" value="InterPro"/>
</dbReference>
<dbReference type="GO" id="GO:0019877">
    <property type="term" value="P:diaminopimelate biosynthetic process"/>
    <property type="evidence" value="ECO:0007669"/>
    <property type="project" value="UniProtKB-KW"/>
</dbReference>
<evidence type="ECO:0000256" key="8">
    <source>
        <dbReference type="ARBA" id="ARBA00023154"/>
    </source>
</evidence>
<keyword evidence="3" id="KW-0028">Amino-acid biosynthesis</keyword>
<evidence type="ECO:0000256" key="10">
    <source>
        <dbReference type="ARBA" id="ARBA00038983"/>
    </source>
</evidence>
<evidence type="ECO:0000256" key="9">
    <source>
        <dbReference type="ARBA" id="ARBA00037922"/>
    </source>
</evidence>
<dbReference type="GO" id="GO:0008839">
    <property type="term" value="F:4-hydroxy-tetrahydrodipicolinate reductase"/>
    <property type="evidence" value="ECO:0007669"/>
    <property type="project" value="UniProtKB-EC"/>
</dbReference>
<sequence>MTEPVRIAIHGAAGRMGRSLIELARQDARLKLVAALVAPGSDLEGTPLRSPPVPGALVYGTQLGAVGAHVLVDFSSPAGFDRALALCRERGIALVSGSTGLSAAQFVALDVAARDIPVLHAANFSLGVSLLMRLLREAAAALPEWDVEIVEAHHAHKIDAPSGTALALGEVAAAARGHRLDEVMQTAPYGQTGARVSGTIGFAVVRGGDVVGEHSVWLLGTGERIELAHRATSRDIFARGALSAAGWLATKQPGRYSLEQVLQPQRNP</sequence>
<reference evidence="15" key="1">
    <citation type="submission" date="2013-08" db="EMBL/GenBank/DDBJ databases">
        <authorList>
            <person name="Mendez C."/>
            <person name="Richter M."/>
            <person name="Ferrer M."/>
            <person name="Sanchez J."/>
        </authorList>
    </citation>
    <scope>NUCLEOTIDE SEQUENCE</scope>
</reference>
<evidence type="ECO:0000256" key="11">
    <source>
        <dbReference type="ARBA" id="ARBA00049080"/>
    </source>
</evidence>
<dbReference type="Gene3D" id="3.40.50.720">
    <property type="entry name" value="NAD(P)-binding Rossmann-like Domain"/>
    <property type="match status" value="1"/>
</dbReference>
<dbReference type="PROSITE" id="PS01298">
    <property type="entry name" value="DAPB"/>
    <property type="match status" value="1"/>
</dbReference>
<dbReference type="EC" id="1.17.1.8" evidence="10"/>
<comment type="catalytic activity">
    <reaction evidence="11">
        <text>(S)-2,3,4,5-tetrahydrodipicolinate + NADP(+) + H2O = (2S,4S)-4-hydroxy-2,3,4,5-tetrahydrodipicolinate + NADPH + H(+)</text>
        <dbReference type="Rhea" id="RHEA:35331"/>
        <dbReference type="ChEBI" id="CHEBI:15377"/>
        <dbReference type="ChEBI" id="CHEBI:15378"/>
        <dbReference type="ChEBI" id="CHEBI:16845"/>
        <dbReference type="ChEBI" id="CHEBI:57783"/>
        <dbReference type="ChEBI" id="CHEBI:58349"/>
        <dbReference type="ChEBI" id="CHEBI:67139"/>
        <dbReference type="EC" id="1.17.1.8"/>
    </reaction>
</comment>
<gene>
    <name evidence="15" type="ORF">B1A_14936</name>
</gene>
<dbReference type="InterPro" id="IPR036291">
    <property type="entry name" value="NAD(P)-bd_dom_sf"/>
</dbReference>
<dbReference type="PIRSF" id="PIRSF000161">
    <property type="entry name" value="DHPR"/>
    <property type="match status" value="1"/>
</dbReference>
<evidence type="ECO:0000256" key="1">
    <source>
        <dbReference type="ARBA" id="ARBA00006642"/>
    </source>
</evidence>